<sequence>MKARRATAIVLAGLIVSMPAAPALADAGPREPDWQALLDKVVDSGAVAAIAEVRDGGKTWRGASGKTRMGGGEAATADGRFRIGSVTKSFTAAVVLQLVGEGELSLSDSVGSGVTVRHLLQHTSGIPEYSTKMFDKWGIPKERFRTWSARELVAKTKGLPREFRPGTEFGYSNTNYLQPP</sequence>
<evidence type="ECO:0000259" key="2">
    <source>
        <dbReference type="Pfam" id="PF00144"/>
    </source>
</evidence>
<dbReference type="AlphaFoldDB" id="A0A1H6DTF3"/>
<organism evidence="3 4">
    <name type="scientific">Nonomuraea solani</name>
    <dbReference type="NCBI Taxonomy" id="1144553"/>
    <lineage>
        <taxon>Bacteria</taxon>
        <taxon>Bacillati</taxon>
        <taxon>Actinomycetota</taxon>
        <taxon>Actinomycetes</taxon>
        <taxon>Streptosporangiales</taxon>
        <taxon>Streptosporangiaceae</taxon>
        <taxon>Nonomuraea</taxon>
    </lineage>
</organism>
<dbReference type="PROSITE" id="PS00146">
    <property type="entry name" value="BETA_LACTAMASE_A"/>
    <property type="match status" value="1"/>
</dbReference>
<evidence type="ECO:0000256" key="1">
    <source>
        <dbReference type="SAM" id="SignalP"/>
    </source>
</evidence>
<accession>A0A1H6DTF3</accession>
<evidence type="ECO:0000313" key="3">
    <source>
        <dbReference type="EMBL" id="SEG88509.1"/>
    </source>
</evidence>
<dbReference type="Proteomes" id="UP000236732">
    <property type="component" value="Unassembled WGS sequence"/>
</dbReference>
<dbReference type="EMBL" id="FNVT01000006">
    <property type="protein sequence ID" value="SEG88509.1"/>
    <property type="molecule type" value="Genomic_DNA"/>
</dbReference>
<keyword evidence="3" id="KW-0645">Protease</keyword>
<dbReference type="InterPro" id="IPR023650">
    <property type="entry name" value="Beta-lactam_class-A_AS"/>
</dbReference>
<dbReference type="Gene3D" id="3.40.710.10">
    <property type="entry name" value="DD-peptidase/beta-lactamase superfamily"/>
    <property type="match status" value="1"/>
</dbReference>
<feature type="signal peptide" evidence="1">
    <location>
        <begin position="1"/>
        <end position="25"/>
    </location>
</feature>
<keyword evidence="3" id="KW-0121">Carboxypeptidase</keyword>
<dbReference type="InterPro" id="IPR012338">
    <property type="entry name" value="Beta-lactam/transpept-like"/>
</dbReference>
<reference evidence="3 4" key="1">
    <citation type="submission" date="2016-10" db="EMBL/GenBank/DDBJ databases">
        <authorList>
            <person name="de Groot N.N."/>
        </authorList>
    </citation>
    <scope>NUCLEOTIDE SEQUENCE [LARGE SCALE GENOMIC DNA]</scope>
    <source>
        <strain evidence="3 4">CGMCC 4.7037</strain>
    </source>
</reference>
<dbReference type="Pfam" id="PF00144">
    <property type="entry name" value="Beta-lactamase"/>
    <property type="match status" value="1"/>
</dbReference>
<dbReference type="PANTHER" id="PTHR46825:SF7">
    <property type="entry name" value="D-ALANYL-D-ALANINE CARBOXYPEPTIDASE"/>
    <property type="match status" value="1"/>
</dbReference>
<feature type="chain" id="PRO_5009296194" evidence="1">
    <location>
        <begin position="26"/>
        <end position="180"/>
    </location>
</feature>
<evidence type="ECO:0000313" key="4">
    <source>
        <dbReference type="Proteomes" id="UP000236732"/>
    </source>
</evidence>
<keyword evidence="4" id="KW-1185">Reference proteome</keyword>
<protein>
    <submittedName>
        <fullName evidence="3">D-alanyl-D-alanine carboxypeptidase</fullName>
    </submittedName>
</protein>
<dbReference type="SUPFAM" id="SSF56601">
    <property type="entry name" value="beta-lactamase/transpeptidase-like"/>
    <property type="match status" value="1"/>
</dbReference>
<gene>
    <name evidence="3" type="ORF">SAMN05444920_106254</name>
</gene>
<dbReference type="GO" id="GO:0004180">
    <property type="term" value="F:carboxypeptidase activity"/>
    <property type="evidence" value="ECO:0007669"/>
    <property type="project" value="UniProtKB-KW"/>
</dbReference>
<feature type="domain" description="Beta-lactamase-related" evidence="2">
    <location>
        <begin position="48"/>
        <end position="176"/>
    </location>
</feature>
<dbReference type="InterPro" id="IPR001466">
    <property type="entry name" value="Beta-lactam-related"/>
</dbReference>
<dbReference type="PANTHER" id="PTHR46825">
    <property type="entry name" value="D-ALANYL-D-ALANINE-CARBOXYPEPTIDASE/ENDOPEPTIDASE AMPH"/>
    <property type="match status" value="1"/>
</dbReference>
<dbReference type="OrthoDB" id="3499702at2"/>
<dbReference type="RefSeq" id="WP_160150373.1">
    <property type="nucleotide sequence ID" value="NZ_FNVT01000006.1"/>
</dbReference>
<proteinExistence type="predicted"/>
<dbReference type="InterPro" id="IPR050491">
    <property type="entry name" value="AmpC-like"/>
</dbReference>
<name>A0A1H6DTF3_9ACTN</name>
<keyword evidence="3" id="KW-0378">Hydrolase</keyword>
<keyword evidence="1" id="KW-0732">Signal</keyword>